<dbReference type="Gene3D" id="3.90.180.10">
    <property type="entry name" value="Medium-chain alcohol dehydrogenases, catalytic domain"/>
    <property type="match status" value="1"/>
</dbReference>
<dbReference type="SUPFAM" id="SSF51735">
    <property type="entry name" value="NAD(P)-binding Rossmann-fold domains"/>
    <property type="match status" value="1"/>
</dbReference>
<dbReference type="RefSeq" id="WP_273602179.1">
    <property type="nucleotide sequence ID" value="NZ_JAQQXT010000017.1"/>
</dbReference>
<accession>A0ABT5KJM5</accession>
<dbReference type="SUPFAM" id="SSF50129">
    <property type="entry name" value="GroES-like"/>
    <property type="match status" value="1"/>
</dbReference>
<proteinExistence type="predicted"/>
<dbReference type="CDD" id="cd08276">
    <property type="entry name" value="MDR7"/>
    <property type="match status" value="1"/>
</dbReference>
<dbReference type="InterPro" id="IPR020843">
    <property type="entry name" value="ER"/>
</dbReference>
<evidence type="ECO:0000259" key="2">
    <source>
        <dbReference type="SMART" id="SM00829"/>
    </source>
</evidence>
<keyword evidence="4" id="KW-1185">Reference proteome</keyword>
<reference evidence="3 4" key="1">
    <citation type="submission" date="2022-10" db="EMBL/GenBank/DDBJ databases">
        <title>Paucibacter sp. hw1 Genome sequencing.</title>
        <authorList>
            <person name="Park S."/>
        </authorList>
    </citation>
    <scope>NUCLEOTIDE SEQUENCE [LARGE SCALE GENOMIC DNA]</scope>
    <source>
        <strain evidence="4">hw1</strain>
    </source>
</reference>
<sequence length="354" mass="37824">MNANTHRLPLSTQAQPAKADRSYRLRPQGASRILSSGFEAHTEVGPGQVLLRMGAASLNYRDLLTLQEPASEGKSLVPLSDGAGIVEAVGAGVSQWKAGDRVSPNFFPEWTGGRFSATYLGRALGGGQTDGILRERLVIEASALVAVPEHLSLAEAATLPCAGLTAWHALFERGRIKAGDTVLVQGTGGVALFGLQLASAAGARVIVTSSSDEKLARARALGAWHTINYRHTPDWDRVTLDLTDGRGVDHILELGGPDTYDRSINAIAPGGQIAQIGVLTGFASQPNILPLQFKNASINGICVGSVEQFERLNRFMAEKQLHPVIDQGFAFEQVPEAYERLRSAAHFGKLVIEF</sequence>
<evidence type="ECO:0000256" key="1">
    <source>
        <dbReference type="SAM" id="MobiDB-lite"/>
    </source>
</evidence>
<dbReference type="Proteomes" id="UP001221189">
    <property type="component" value="Unassembled WGS sequence"/>
</dbReference>
<evidence type="ECO:0000313" key="4">
    <source>
        <dbReference type="Proteomes" id="UP001221189"/>
    </source>
</evidence>
<dbReference type="InterPro" id="IPR052711">
    <property type="entry name" value="Zinc_ADH-like"/>
</dbReference>
<evidence type="ECO:0000313" key="3">
    <source>
        <dbReference type="EMBL" id="MDC8774132.1"/>
    </source>
</evidence>
<name>A0ABT5KJM5_9BURK</name>
<dbReference type="PANTHER" id="PTHR45033:SF2">
    <property type="entry name" value="ZINC-TYPE ALCOHOL DEHYDROGENASE-LIKE PROTEIN C1773.06C"/>
    <property type="match status" value="1"/>
</dbReference>
<dbReference type="InterPro" id="IPR036291">
    <property type="entry name" value="NAD(P)-bd_dom_sf"/>
</dbReference>
<dbReference type="InterPro" id="IPR013154">
    <property type="entry name" value="ADH-like_N"/>
</dbReference>
<dbReference type="InterPro" id="IPR011032">
    <property type="entry name" value="GroES-like_sf"/>
</dbReference>
<dbReference type="Pfam" id="PF08240">
    <property type="entry name" value="ADH_N"/>
    <property type="match status" value="1"/>
</dbReference>
<dbReference type="InterPro" id="IPR013149">
    <property type="entry name" value="ADH-like_C"/>
</dbReference>
<feature type="domain" description="Enoyl reductase (ER)" evidence="2">
    <location>
        <begin position="31"/>
        <end position="352"/>
    </location>
</feature>
<dbReference type="Pfam" id="PF00107">
    <property type="entry name" value="ADH_zinc_N"/>
    <property type="match status" value="1"/>
</dbReference>
<gene>
    <name evidence="3" type="ORF">PRZ03_21430</name>
</gene>
<dbReference type="SMART" id="SM00829">
    <property type="entry name" value="PKS_ER"/>
    <property type="match status" value="1"/>
</dbReference>
<dbReference type="PANTHER" id="PTHR45033">
    <property type="match status" value="1"/>
</dbReference>
<protein>
    <submittedName>
        <fullName evidence="3">NAD(P)-dependent alcohol dehydrogenase</fullName>
    </submittedName>
</protein>
<dbReference type="EMBL" id="JAQQXT010000017">
    <property type="protein sequence ID" value="MDC8774132.1"/>
    <property type="molecule type" value="Genomic_DNA"/>
</dbReference>
<comment type="caution">
    <text evidence="3">The sequence shown here is derived from an EMBL/GenBank/DDBJ whole genome shotgun (WGS) entry which is preliminary data.</text>
</comment>
<dbReference type="Gene3D" id="3.40.50.720">
    <property type="entry name" value="NAD(P)-binding Rossmann-like Domain"/>
    <property type="match status" value="1"/>
</dbReference>
<feature type="compositionally biased region" description="Polar residues" evidence="1">
    <location>
        <begin position="1"/>
        <end position="15"/>
    </location>
</feature>
<organism evidence="3 4">
    <name type="scientific">Roseateles albus</name>
    <dbReference type="NCBI Taxonomy" id="2987525"/>
    <lineage>
        <taxon>Bacteria</taxon>
        <taxon>Pseudomonadati</taxon>
        <taxon>Pseudomonadota</taxon>
        <taxon>Betaproteobacteria</taxon>
        <taxon>Burkholderiales</taxon>
        <taxon>Sphaerotilaceae</taxon>
        <taxon>Roseateles</taxon>
    </lineage>
</organism>
<feature type="region of interest" description="Disordered" evidence="1">
    <location>
        <begin position="1"/>
        <end position="22"/>
    </location>
</feature>